<reference evidence="1 2" key="1">
    <citation type="submission" date="2017-07" db="EMBL/GenBank/DDBJ databases">
        <title>An improved, manually edited Actinidia chinensis var. chinensis (kiwifruit) genome highlights the challenges associated with draft genomes and gene prediction in plants.</title>
        <authorList>
            <person name="Pilkington S."/>
            <person name="Crowhurst R."/>
            <person name="Hilario E."/>
            <person name="Nardozza S."/>
            <person name="Fraser L."/>
            <person name="Peng Y."/>
            <person name="Gunaseelan K."/>
            <person name="Simpson R."/>
            <person name="Tahir J."/>
            <person name="Deroles S."/>
            <person name="Templeton K."/>
            <person name="Luo Z."/>
            <person name="Davy M."/>
            <person name="Cheng C."/>
            <person name="Mcneilage M."/>
            <person name="Scaglione D."/>
            <person name="Liu Y."/>
            <person name="Zhang Q."/>
            <person name="Datson P."/>
            <person name="De Silva N."/>
            <person name="Gardiner S."/>
            <person name="Bassett H."/>
            <person name="Chagne D."/>
            <person name="Mccallum J."/>
            <person name="Dzierzon H."/>
            <person name="Deng C."/>
            <person name="Wang Y.-Y."/>
            <person name="Barron N."/>
            <person name="Manako K."/>
            <person name="Bowen J."/>
            <person name="Foster T."/>
            <person name="Erridge Z."/>
            <person name="Tiffin H."/>
            <person name="Waite C."/>
            <person name="Davies K."/>
            <person name="Grierson E."/>
            <person name="Laing W."/>
            <person name="Kirk R."/>
            <person name="Chen X."/>
            <person name="Wood M."/>
            <person name="Montefiori M."/>
            <person name="Brummell D."/>
            <person name="Schwinn K."/>
            <person name="Catanach A."/>
            <person name="Fullerton C."/>
            <person name="Li D."/>
            <person name="Meiyalaghan S."/>
            <person name="Nieuwenhuizen N."/>
            <person name="Read N."/>
            <person name="Prakash R."/>
            <person name="Hunter D."/>
            <person name="Zhang H."/>
            <person name="Mckenzie M."/>
            <person name="Knabel M."/>
            <person name="Harris A."/>
            <person name="Allan A."/>
            <person name="Chen A."/>
            <person name="Janssen B."/>
            <person name="Plunkett B."/>
            <person name="Dwamena C."/>
            <person name="Voogd C."/>
            <person name="Leif D."/>
            <person name="Lafferty D."/>
            <person name="Souleyre E."/>
            <person name="Varkonyi-Gasic E."/>
            <person name="Gambi F."/>
            <person name="Hanley J."/>
            <person name="Yao J.-L."/>
            <person name="Cheung J."/>
            <person name="David K."/>
            <person name="Warren B."/>
            <person name="Marsh K."/>
            <person name="Snowden K."/>
            <person name="Lin-Wang K."/>
            <person name="Brian L."/>
            <person name="Martinez-Sanchez M."/>
            <person name="Wang M."/>
            <person name="Ileperuma N."/>
            <person name="Macnee N."/>
            <person name="Campin R."/>
            <person name="Mcatee P."/>
            <person name="Drummond R."/>
            <person name="Espley R."/>
            <person name="Ireland H."/>
            <person name="Wu R."/>
            <person name="Atkinson R."/>
            <person name="Karunairetnam S."/>
            <person name="Bulley S."/>
            <person name="Chunkath S."/>
            <person name="Hanley Z."/>
            <person name="Storey R."/>
            <person name="Thrimawithana A."/>
            <person name="Thomson S."/>
            <person name="David C."/>
            <person name="Testolin R."/>
        </authorList>
    </citation>
    <scope>NUCLEOTIDE SEQUENCE [LARGE SCALE GENOMIC DNA]</scope>
    <source>
        <strain evidence="2">cv. Red5</strain>
        <tissue evidence="1">Young leaf</tissue>
    </source>
</reference>
<dbReference type="InParanoid" id="A0A2R6R222"/>
<accession>A0A2R6R222</accession>
<sequence length="125" mass="14664">MRGRARTDWSQFHREHIDRWHHRCEYLVVGVIDVAAMHYDNPYMVWYRHITRTLVGNPAHRPTSGYVEIGSTIRLRLTISRPYMIALIVRSMRTIGQSHYRTCTMPVTCVSSHFMYYVSTSGSDS</sequence>
<keyword evidence="2" id="KW-1185">Reference proteome</keyword>
<dbReference type="Gramene" id="PSS19293">
    <property type="protein sequence ID" value="PSS19293"/>
    <property type="gene ID" value="CEY00_Acc11339"/>
</dbReference>
<evidence type="ECO:0000313" key="2">
    <source>
        <dbReference type="Proteomes" id="UP000241394"/>
    </source>
</evidence>
<evidence type="ECO:0000313" key="1">
    <source>
        <dbReference type="EMBL" id="PSS19293.1"/>
    </source>
</evidence>
<reference evidence="2" key="2">
    <citation type="journal article" date="2018" name="BMC Genomics">
        <title>A manually annotated Actinidia chinensis var. chinensis (kiwifruit) genome highlights the challenges associated with draft genomes and gene prediction in plants.</title>
        <authorList>
            <person name="Pilkington S.M."/>
            <person name="Crowhurst R."/>
            <person name="Hilario E."/>
            <person name="Nardozza S."/>
            <person name="Fraser L."/>
            <person name="Peng Y."/>
            <person name="Gunaseelan K."/>
            <person name="Simpson R."/>
            <person name="Tahir J."/>
            <person name="Deroles S.C."/>
            <person name="Templeton K."/>
            <person name="Luo Z."/>
            <person name="Davy M."/>
            <person name="Cheng C."/>
            <person name="McNeilage M."/>
            <person name="Scaglione D."/>
            <person name="Liu Y."/>
            <person name="Zhang Q."/>
            <person name="Datson P."/>
            <person name="De Silva N."/>
            <person name="Gardiner S.E."/>
            <person name="Bassett H."/>
            <person name="Chagne D."/>
            <person name="McCallum J."/>
            <person name="Dzierzon H."/>
            <person name="Deng C."/>
            <person name="Wang Y.Y."/>
            <person name="Barron L."/>
            <person name="Manako K."/>
            <person name="Bowen J."/>
            <person name="Foster T.M."/>
            <person name="Erridge Z.A."/>
            <person name="Tiffin H."/>
            <person name="Waite C.N."/>
            <person name="Davies K.M."/>
            <person name="Grierson E.P."/>
            <person name="Laing W.A."/>
            <person name="Kirk R."/>
            <person name="Chen X."/>
            <person name="Wood M."/>
            <person name="Montefiori M."/>
            <person name="Brummell D.A."/>
            <person name="Schwinn K.E."/>
            <person name="Catanach A."/>
            <person name="Fullerton C."/>
            <person name="Li D."/>
            <person name="Meiyalaghan S."/>
            <person name="Nieuwenhuizen N."/>
            <person name="Read N."/>
            <person name="Prakash R."/>
            <person name="Hunter D."/>
            <person name="Zhang H."/>
            <person name="McKenzie M."/>
            <person name="Knabel M."/>
            <person name="Harris A."/>
            <person name="Allan A.C."/>
            <person name="Gleave A."/>
            <person name="Chen A."/>
            <person name="Janssen B.J."/>
            <person name="Plunkett B."/>
            <person name="Ampomah-Dwamena C."/>
            <person name="Voogd C."/>
            <person name="Leif D."/>
            <person name="Lafferty D."/>
            <person name="Souleyre E.J.F."/>
            <person name="Varkonyi-Gasic E."/>
            <person name="Gambi F."/>
            <person name="Hanley J."/>
            <person name="Yao J.L."/>
            <person name="Cheung J."/>
            <person name="David K.M."/>
            <person name="Warren B."/>
            <person name="Marsh K."/>
            <person name="Snowden K.C."/>
            <person name="Lin-Wang K."/>
            <person name="Brian L."/>
            <person name="Martinez-Sanchez M."/>
            <person name="Wang M."/>
            <person name="Ileperuma N."/>
            <person name="Macnee N."/>
            <person name="Campin R."/>
            <person name="McAtee P."/>
            <person name="Drummond R.S.M."/>
            <person name="Espley R.V."/>
            <person name="Ireland H.S."/>
            <person name="Wu R."/>
            <person name="Atkinson R.G."/>
            <person name="Karunairetnam S."/>
            <person name="Bulley S."/>
            <person name="Chunkath S."/>
            <person name="Hanley Z."/>
            <person name="Storey R."/>
            <person name="Thrimawithana A.H."/>
            <person name="Thomson S."/>
            <person name="David C."/>
            <person name="Testolin R."/>
            <person name="Huang H."/>
            <person name="Hellens R.P."/>
            <person name="Schaffer R.J."/>
        </authorList>
    </citation>
    <scope>NUCLEOTIDE SEQUENCE [LARGE SCALE GENOMIC DNA]</scope>
    <source>
        <strain evidence="2">cv. Red5</strain>
    </source>
</reference>
<protein>
    <submittedName>
        <fullName evidence="1">Serine/threonine-protein phosphatase 7 long form like</fullName>
    </submittedName>
</protein>
<name>A0A2R6R222_ACTCC</name>
<proteinExistence type="predicted"/>
<dbReference type="EMBL" id="NKQK01000010">
    <property type="protein sequence ID" value="PSS19293.1"/>
    <property type="molecule type" value="Genomic_DNA"/>
</dbReference>
<dbReference type="OrthoDB" id="1298653at2759"/>
<dbReference type="AlphaFoldDB" id="A0A2R6R222"/>
<dbReference type="Proteomes" id="UP000241394">
    <property type="component" value="Chromosome LG10"/>
</dbReference>
<comment type="caution">
    <text evidence="1">The sequence shown here is derived from an EMBL/GenBank/DDBJ whole genome shotgun (WGS) entry which is preliminary data.</text>
</comment>
<gene>
    <name evidence="1" type="ORF">CEY00_Acc11339</name>
</gene>
<dbReference type="STRING" id="1590841.A0A2R6R222"/>
<organism evidence="1 2">
    <name type="scientific">Actinidia chinensis var. chinensis</name>
    <name type="common">Chinese soft-hair kiwi</name>
    <dbReference type="NCBI Taxonomy" id="1590841"/>
    <lineage>
        <taxon>Eukaryota</taxon>
        <taxon>Viridiplantae</taxon>
        <taxon>Streptophyta</taxon>
        <taxon>Embryophyta</taxon>
        <taxon>Tracheophyta</taxon>
        <taxon>Spermatophyta</taxon>
        <taxon>Magnoliopsida</taxon>
        <taxon>eudicotyledons</taxon>
        <taxon>Gunneridae</taxon>
        <taxon>Pentapetalae</taxon>
        <taxon>asterids</taxon>
        <taxon>Ericales</taxon>
        <taxon>Actinidiaceae</taxon>
        <taxon>Actinidia</taxon>
    </lineage>
</organism>